<evidence type="ECO:0000313" key="2">
    <source>
        <dbReference type="Proteomes" id="UP001230504"/>
    </source>
</evidence>
<dbReference type="EMBL" id="JAHLJV010000033">
    <property type="protein sequence ID" value="KAK1590202.1"/>
    <property type="molecule type" value="Genomic_DNA"/>
</dbReference>
<dbReference type="RefSeq" id="XP_060413700.1">
    <property type="nucleotide sequence ID" value="XM_060551629.1"/>
</dbReference>
<dbReference type="Proteomes" id="UP001230504">
    <property type="component" value="Unassembled WGS sequence"/>
</dbReference>
<reference evidence="1" key="1">
    <citation type="submission" date="2021-06" db="EMBL/GenBank/DDBJ databases">
        <title>Comparative genomics, transcriptomics and evolutionary studies reveal genomic signatures of adaptation to plant cell wall in hemibiotrophic fungi.</title>
        <authorList>
            <consortium name="DOE Joint Genome Institute"/>
            <person name="Baroncelli R."/>
            <person name="Diaz J.F."/>
            <person name="Benocci T."/>
            <person name="Peng M."/>
            <person name="Battaglia E."/>
            <person name="Haridas S."/>
            <person name="Andreopoulos W."/>
            <person name="Labutti K."/>
            <person name="Pangilinan J."/>
            <person name="Floch G.L."/>
            <person name="Makela M.R."/>
            <person name="Henrissat B."/>
            <person name="Grigoriev I.V."/>
            <person name="Crouch J.A."/>
            <person name="De Vries R.P."/>
            <person name="Sukno S.A."/>
            <person name="Thon M.R."/>
        </authorList>
    </citation>
    <scope>NUCLEOTIDE SEQUENCE</scope>
    <source>
        <strain evidence="1">CBS 125086</strain>
    </source>
</reference>
<accession>A0AAD8PZY2</accession>
<keyword evidence="2" id="KW-1185">Reference proteome</keyword>
<dbReference type="GeneID" id="85435869"/>
<comment type="caution">
    <text evidence="1">The sequence shown here is derived from an EMBL/GenBank/DDBJ whole genome shotgun (WGS) entry which is preliminary data.</text>
</comment>
<gene>
    <name evidence="1" type="ORF">LY79DRAFT_224460</name>
</gene>
<evidence type="ECO:0000313" key="1">
    <source>
        <dbReference type="EMBL" id="KAK1590202.1"/>
    </source>
</evidence>
<sequence>MCRGWARSPAQERMESLYMEGFFEKGIFQPSSPSAHSSSSTKDHQHQGNRRCISRLRFDFYLFLFGISFWVGKGRRSHAGCARPPSFNVVCSQRQARARTTDRRMAAGPLFLQARREKTGYGRGEQDGAGVKGNRETNWTQRNMEMGHV</sequence>
<organism evidence="1 2">
    <name type="scientific">Colletotrichum navitas</name>
    <dbReference type="NCBI Taxonomy" id="681940"/>
    <lineage>
        <taxon>Eukaryota</taxon>
        <taxon>Fungi</taxon>
        <taxon>Dikarya</taxon>
        <taxon>Ascomycota</taxon>
        <taxon>Pezizomycotina</taxon>
        <taxon>Sordariomycetes</taxon>
        <taxon>Hypocreomycetidae</taxon>
        <taxon>Glomerellales</taxon>
        <taxon>Glomerellaceae</taxon>
        <taxon>Colletotrichum</taxon>
        <taxon>Colletotrichum graminicola species complex</taxon>
    </lineage>
</organism>
<dbReference type="AlphaFoldDB" id="A0AAD8PZY2"/>
<proteinExistence type="predicted"/>
<name>A0AAD8PZY2_9PEZI</name>
<protein>
    <submittedName>
        <fullName evidence="1">Uncharacterized protein</fullName>
    </submittedName>
</protein>